<evidence type="ECO:0000313" key="1">
    <source>
        <dbReference type="EMBL" id="GII95051.1"/>
    </source>
</evidence>
<keyword evidence="2" id="KW-1185">Reference proteome</keyword>
<gene>
    <name evidence="1" type="ORF">Ssi02_52820</name>
</gene>
<accession>A0A919RMT1</accession>
<dbReference type="RefSeq" id="WP_204030097.1">
    <property type="nucleotide sequence ID" value="NZ_BOOW01000032.1"/>
</dbReference>
<name>A0A919RMT1_9ACTN</name>
<reference evidence="1" key="1">
    <citation type="submission" date="2021-01" db="EMBL/GenBank/DDBJ databases">
        <title>Whole genome shotgun sequence of Sinosporangium siamense NBRC 109515.</title>
        <authorList>
            <person name="Komaki H."/>
            <person name="Tamura T."/>
        </authorList>
    </citation>
    <scope>NUCLEOTIDE SEQUENCE</scope>
    <source>
        <strain evidence="1">NBRC 109515</strain>
    </source>
</reference>
<dbReference type="EMBL" id="BOOW01000032">
    <property type="protein sequence ID" value="GII95051.1"/>
    <property type="molecule type" value="Genomic_DNA"/>
</dbReference>
<dbReference type="AlphaFoldDB" id="A0A919RMT1"/>
<protein>
    <submittedName>
        <fullName evidence="1">Uncharacterized protein</fullName>
    </submittedName>
</protein>
<comment type="caution">
    <text evidence="1">The sequence shown here is derived from an EMBL/GenBank/DDBJ whole genome shotgun (WGS) entry which is preliminary data.</text>
</comment>
<dbReference type="Proteomes" id="UP000606172">
    <property type="component" value="Unassembled WGS sequence"/>
</dbReference>
<evidence type="ECO:0000313" key="2">
    <source>
        <dbReference type="Proteomes" id="UP000606172"/>
    </source>
</evidence>
<organism evidence="1 2">
    <name type="scientific">Sinosporangium siamense</name>
    <dbReference type="NCBI Taxonomy" id="1367973"/>
    <lineage>
        <taxon>Bacteria</taxon>
        <taxon>Bacillati</taxon>
        <taxon>Actinomycetota</taxon>
        <taxon>Actinomycetes</taxon>
        <taxon>Streptosporangiales</taxon>
        <taxon>Streptosporangiaceae</taxon>
        <taxon>Sinosporangium</taxon>
    </lineage>
</organism>
<sequence>MNPEAIRGAKAWLAARKIDGTSYKETADQAALAGLFDLEQARKTAPSFEKFCRDVEQLLHAGGR</sequence>
<proteinExistence type="predicted"/>